<dbReference type="InterPro" id="IPR000197">
    <property type="entry name" value="Znf_TAZ"/>
</dbReference>
<dbReference type="Pfam" id="PF02135">
    <property type="entry name" value="zf-TAZ"/>
    <property type="match status" value="1"/>
</dbReference>
<reference evidence="6 7" key="2">
    <citation type="journal article" date="2019" name="G3 (Bethesda)">
        <title>Hybrid Assembly of the Genome of the Entomopathogenic Nematode Steinernema carpocapsae Identifies the X-Chromosome.</title>
        <authorList>
            <person name="Serra L."/>
            <person name="Macchietto M."/>
            <person name="Macias-Munoz A."/>
            <person name="McGill C.J."/>
            <person name="Rodriguez I.M."/>
            <person name="Rodriguez B."/>
            <person name="Murad R."/>
            <person name="Mortazavi A."/>
        </authorList>
    </citation>
    <scope>NUCLEOTIDE SEQUENCE [LARGE SCALE GENOMIC DNA]</scope>
    <source>
        <strain evidence="6 7">ALL</strain>
    </source>
</reference>
<evidence type="ECO:0000313" key="7">
    <source>
        <dbReference type="Proteomes" id="UP000298663"/>
    </source>
</evidence>
<gene>
    <name evidence="6" type="ORF">L596_024241</name>
</gene>
<evidence type="ECO:0000256" key="2">
    <source>
        <dbReference type="ARBA" id="ARBA00022771"/>
    </source>
</evidence>
<evidence type="ECO:0000256" key="4">
    <source>
        <dbReference type="PROSITE-ProRule" id="PRU00203"/>
    </source>
</evidence>
<feature type="domain" description="TAZ-type" evidence="5">
    <location>
        <begin position="20"/>
        <end position="107"/>
    </location>
</feature>
<comment type="caution">
    <text evidence="6">The sequence shown here is derived from an EMBL/GenBank/DDBJ whole genome shotgun (WGS) entry which is preliminary data.</text>
</comment>
<proteinExistence type="predicted"/>
<keyword evidence="1 4" id="KW-0479">Metal-binding</keyword>
<feature type="zinc finger region" description="TAZ-type" evidence="4">
    <location>
        <begin position="20"/>
        <end position="107"/>
    </location>
</feature>
<keyword evidence="2 4" id="KW-0863">Zinc-finger</keyword>
<evidence type="ECO:0000313" key="6">
    <source>
        <dbReference type="EMBL" id="TKR68231.1"/>
    </source>
</evidence>
<dbReference type="InterPro" id="IPR035898">
    <property type="entry name" value="TAZ_dom_sf"/>
</dbReference>
<reference evidence="6 7" key="1">
    <citation type="journal article" date="2015" name="Genome Biol.">
        <title>Comparative genomics of Steinernema reveals deeply conserved gene regulatory networks.</title>
        <authorList>
            <person name="Dillman A.R."/>
            <person name="Macchietto M."/>
            <person name="Porter C.F."/>
            <person name="Rogers A."/>
            <person name="Williams B."/>
            <person name="Antoshechkin I."/>
            <person name="Lee M.M."/>
            <person name="Goodwin Z."/>
            <person name="Lu X."/>
            <person name="Lewis E.E."/>
            <person name="Goodrich-Blair H."/>
            <person name="Stock S.P."/>
            <person name="Adams B.J."/>
            <person name="Sternberg P.W."/>
            <person name="Mortazavi A."/>
        </authorList>
    </citation>
    <scope>NUCLEOTIDE SEQUENCE [LARGE SCALE GENOMIC DNA]</scope>
    <source>
        <strain evidence="6 7">ALL</strain>
    </source>
</reference>
<name>A0A4U5MG62_STECR</name>
<keyword evidence="7" id="KW-1185">Reference proteome</keyword>
<keyword evidence="3 4" id="KW-0862">Zinc</keyword>
<organism evidence="6 7">
    <name type="scientific">Steinernema carpocapsae</name>
    <name type="common">Entomopathogenic nematode</name>
    <dbReference type="NCBI Taxonomy" id="34508"/>
    <lineage>
        <taxon>Eukaryota</taxon>
        <taxon>Metazoa</taxon>
        <taxon>Ecdysozoa</taxon>
        <taxon>Nematoda</taxon>
        <taxon>Chromadorea</taxon>
        <taxon>Rhabditida</taxon>
        <taxon>Tylenchina</taxon>
        <taxon>Panagrolaimomorpha</taxon>
        <taxon>Strongyloidoidea</taxon>
        <taxon>Steinernematidae</taxon>
        <taxon>Steinernema</taxon>
    </lineage>
</organism>
<dbReference type="PROSITE" id="PS50134">
    <property type="entry name" value="ZF_TAZ"/>
    <property type="match status" value="1"/>
</dbReference>
<evidence type="ECO:0000256" key="1">
    <source>
        <dbReference type="ARBA" id="ARBA00022723"/>
    </source>
</evidence>
<accession>A0A4U5MG62</accession>
<dbReference type="Gene3D" id="1.20.1020.10">
    <property type="entry name" value="TAZ domain"/>
    <property type="match status" value="1"/>
</dbReference>
<sequence>MSKVHGSGSIPKMFKAQPITKDRRAYVQQIFDAAVAVLEHAVECKGDQCEKPTFCQRMKNLEEHFRAQQISTFQWHCRACTSYFVIVGDHAKKCSNQKCRVHLCKYFKKKAMQHRAGKCSCHKKSQN</sequence>
<dbReference type="EMBL" id="AZBU02000008">
    <property type="protein sequence ID" value="TKR68231.1"/>
    <property type="molecule type" value="Genomic_DNA"/>
</dbReference>
<evidence type="ECO:0000256" key="3">
    <source>
        <dbReference type="ARBA" id="ARBA00022833"/>
    </source>
</evidence>
<protein>
    <recommendedName>
        <fullName evidence="5">TAZ-type domain-containing protein</fullName>
    </recommendedName>
</protein>
<dbReference type="AlphaFoldDB" id="A0A4U5MG62"/>
<evidence type="ECO:0000259" key="5">
    <source>
        <dbReference type="PROSITE" id="PS50134"/>
    </source>
</evidence>
<dbReference type="GO" id="GO:0008270">
    <property type="term" value="F:zinc ion binding"/>
    <property type="evidence" value="ECO:0007669"/>
    <property type="project" value="UniProtKB-KW"/>
</dbReference>
<dbReference type="SUPFAM" id="SSF57933">
    <property type="entry name" value="TAZ domain"/>
    <property type="match status" value="1"/>
</dbReference>
<dbReference type="Proteomes" id="UP000298663">
    <property type="component" value="Unassembled WGS sequence"/>
</dbReference>